<reference evidence="2" key="1">
    <citation type="submission" date="2020-03" db="EMBL/GenBank/DDBJ databases">
        <authorList>
            <person name="He L."/>
        </authorList>
    </citation>
    <scope>NUCLEOTIDE SEQUENCE</scope>
    <source>
        <strain evidence="2">CkLH20</strain>
    </source>
</reference>
<dbReference type="EMBL" id="JAATWM020000016">
    <property type="protein sequence ID" value="KAF9876769.1"/>
    <property type="molecule type" value="Genomic_DNA"/>
</dbReference>
<keyword evidence="1" id="KW-0472">Membrane</keyword>
<reference evidence="2" key="2">
    <citation type="submission" date="2020-11" db="EMBL/GenBank/DDBJ databases">
        <title>Whole genome sequencing of Colletotrichum sp.</title>
        <authorList>
            <person name="Li H."/>
        </authorList>
    </citation>
    <scope>NUCLEOTIDE SEQUENCE</scope>
    <source>
        <strain evidence="2">CkLH20</strain>
    </source>
</reference>
<feature type="transmembrane region" description="Helical" evidence="1">
    <location>
        <begin position="289"/>
        <end position="308"/>
    </location>
</feature>
<keyword evidence="1" id="KW-0812">Transmembrane</keyword>
<dbReference type="OrthoDB" id="5429716at2759"/>
<dbReference type="GeneID" id="62161407"/>
<evidence type="ECO:0000313" key="2">
    <source>
        <dbReference type="EMBL" id="KAF9876769.1"/>
    </source>
</evidence>
<keyword evidence="1" id="KW-1133">Transmembrane helix</keyword>
<evidence type="ECO:0000313" key="3">
    <source>
        <dbReference type="Proteomes" id="UP000781932"/>
    </source>
</evidence>
<proteinExistence type="predicted"/>
<evidence type="ECO:0000256" key="1">
    <source>
        <dbReference type="SAM" id="Phobius"/>
    </source>
</evidence>
<name>A0A9P6I5T5_9PEZI</name>
<dbReference type="Proteomes" id="UP000781932">
    <property type="component" value="Unassembled WGS sequence"/>
</dbReference>
<dbReference type="AlphaFoldDB" id="A0A9P6I5T5"/>
<organism evidence="2 3">
    <name type="scientific">Colletotrichum karsti</name>
    <dbReference type="NCBI Taxonomy" id="1095194"/>
    <lineage>
        <taxon>Eukaryota</taxon>
        <taxon>Fungi</taxon>
        <taxon>Dikarya</taxon>
        <taxon>Ascomycota</taxon>
        <taxon>Pezizomycotina</taxon>
        <taxon>Sordariomycetes</taxon>
        <taxon>Hypocreomycetidae</taxon>
        <taxon>Glomerellales</taxon>
        <taxon>Glomerellaceae</taxon>
        <taxon>Colletotrichum</taxon>
        <taxon>Colletotrichum boninense species complex</taxon>
    </lineage>
</organism>
<accession>A0A9P6I5T5</accession>
<protein>
    <submittedName>
        <fullName evidence="2">Uncharacterized protein</fullName>
    </submittedName>
</protein>
<dbReference type="RefSeq" id="XP_038746230.1">
    <property type="nucleotide sequence ID" value="XM_038888333.1"/>
</dbReference>
<sequence>MPSATEVSQVVLSNLGPMTTVFTPPASCATASPQLFLAFTNVPGVLPFYGRDCEKYALGDCFPSGKAIDDGRASFRSSPSLNNHGTLYYLSPASVCPDGHTTVGVAAKDGDGKVSSSGLYVPPVWTAGDSLGREPRMNPVENIFMEALDAGETAVVCCPENFEAGRVDGCYSPVPFSVYGDPITACYSAYQRDFGDVATVNATFTYNHTVVAGEVISYTGGSISYYTTKTETFGPEEVKTNDMGAFEGRAAVTLVYREAGETGSGAAGPTETSPSAAQGWRMTTAGGGVGVLATAWTLAALVGVAVALPW</sequence>
<keyword evidence="3" id="KW-1185">Reference proteome</keyword>
<comment type="caution">
    <text evidence="2">The sequence shown here is derived from an EMBL/GenBank/DDBJ whole genome shotgun (WGS) entry which is preliminary data.</text>
</comment>
<gene>
    <name evidence="2" type="ORF">CkaCkLH20_05615</name>
</gene>